<dbReference type="OrthoDB" id="192748at2759"/>
<name>A0A166II70_9AGAM</name>
<reference evidence="3 4" key="1">
    <citation type="journal article" date="2016" name="Mol. Biol. Evol.">
        <title>Comparative Genomics of Early-Diverging Mushroom-Forming Fungi Provides Insights into the Origins of Lignocellulose Decay Capabilities.</title>
        <authorList>
            <person name="Nagy L.G."/>
            <person name="Riley R."/>
            <person name="Tritt A."/>
            <person name="Adam C."/>
            <person name="Daum C."/>
            <person name="Floudas D."/>
            <person name="Sun H."/>
            <person name="Yadav J.S."/>
            <person name="Pangilinan J."/>
            <person name="Larsson K.H."/>
            <person name="Matsuura K."/>
            <person name="Barry K."/>
            <person name="Labutti K."/>
            <person name="Kuo R."/>
            <person name="Ohm R.A."/>
            <person name="Bhattacharya S.S."/>
            <person name="Shirouzu T."/>
            <person name="Yoshinaga Y."/>
            <person name="Martin F.M."/>
            <person name="Grigoriev I.V."/>
            <person name="Hibbett D.S."/>
        </authorList>
    </citation>
    <scope>NUCLEOTIDE SEQUENCE [LARGE SCALE GENOMIC DNA]</scope>
    <source>
        <strain evidence="3 4">HHB10207 ss-3</strain>
    </source>
</reference>
<organism evidence="3 4">
    <name type="scientific">Sistotremastrum suecicum HHB10207 ss-3</name>
    <dbReference type="NCBI Taxonomy" id="1314776"/>
    <lineage>
        <taxon>Eukaryota</taxon>
        <taxon>Fungi</taxon>
        <taxon>Dikarya</taxon>
        <taxon>Basidiomycota</taxon>
        <taxon>Agaricomycotina</taxon>
        <taxon>Agaricomycetes</taxon>
        <taxon>Sistotremastrales</taxon>
        <taxon>Sistotremastraceae</taxon>
        <taxon>Sistotremastrum</taxon>
    </lineage>
</organism>
<keyword evidence="2" id="KW-0472">Membrane</keyword>
<evidence type="ECO:0000313" key="3">
    <source>
        <dbReference type="EMBL" id="KZT43768.1"/>
    </source>
</evidence>
<keyword evidence="4" id="KW-1185">Reference proteome</keyword>
<gene>
    <name evidence="3" type="ORF">SISSUDRAFT_1039656</name>
</gene>
<sequence length="93" mass="10821">MDKRPTVPDTRFLRRVQTKEPLYARIVRFTAIIALPTVAAYCVFIQDWGPREHVFSPAQRWYRRQIASFASLSPDEQSVLPKAESKNESRLSQ</sequence>
<feature type="compositionally biased region" description="Basic and acidic residues" evidence="1">
    <location>
        <begin position="83"/>
        <end position="93"/>
    </location>
</feature>
<keyword evidence="2" id="KW-1133">Transmembrane helix</keyword>
<evidence type="ECO:0000256" key="2">
    <source>
        <dbReference type="SAM" id="Phobius"/>
    </source>
</evidence>
<dbReference type="AlphaFoldDB" id="A0A166II70"/>
<keyword evidence="2" id="KW-0812">Transmembrane</keyword>
<evidence type="ECO:0008006" key="5">
    <source>
        <dbReference type="Google" id="ProtNLM"/>
    </source>
</evidence>
<dbReference type="EMBL" id="KV428006">
    <property type="protein sequence ID" value="KZT43768.1"/>
    <property type="molecule type" value="Genomic_DNA"/>
</dbReference>
<protein>
    <recommendedName>
        <fullName evidence="5">Transmembrane protein</fullName>
    </recommendedName>
</protein>
<evidence type="ECO:0000256" key="1">
    <source>
        <dbReference type="SAM" id="MobiDB-lite"/>
    </source>
</evidence>
<accession>A0A166II70</accession>
<feature type="region of interest" description="Disordered" evidence="1">
    <location>
        <begin position="74"/>
        <end position="93"/>
    </location>
</feature>
<feature type="transmembrane region" description="Helical" evidence="2">
    <location>
        <begin position="22"/>
        <end position="44"/>
    </location>
</feature>
<proteinExistence type="predicted"/>
<dbReference type="Proteomes" id="UP000076798">
    <property type="component" value="Unassembled WGS sequence"/>
</dbReference>
<evidence type="ECO:0000313" key="4">
    <source>
        <dbReference type="Proteomes" id="UP000076798"/>
    </source>
</evidence>